<organism evidence="2 3">
    <name type="scientific">Microbispora corallina</name>
    <dbReference type="NCBI Taxonomy" id="83302"/>
    <lineage>
        <taxon>Bacteria</taxon>
        <taxon>Bacillati</taxon>
        <taxon>Actinomycetota</taxon>
        <taxon>Actinomycetes</taxon>
        <taxon>Streptosporangiales</taxon>
        <taxon>Streptosporangiaceae</taxon>
        <taxon>Microbispora</taxon>
    </lineage>
</organism>
<reference evidence="2 3" key="1">
    <citation type="submission" date="2021-01" db="EMBL/GenBank/DDBJ databases">
        <title>Whole genome shotgun sequence of Microbispora corallina NBRC 16416.</title>
        <authorList>
            <person name="Komaki H."/>
            <person name="Tamura T."/>
        </authorList>
    </citation>
    <scope>NUCLEOTIDE SEQUENCE [LARGE SCALE GENOMIC DNA]</scope>
    <source>
        <strain evidence="2 3">NBRC 16416</strain>
    </source>
</reference>
<protein>
    <recommendedName>
        <fullName evidence="1">Tn3 transposase DDE domain-containing protein</fullName>
    </recommendedName>
</protein>
<evidence type="ECO:0000313" key="2">
    <source>
        <dbReference type="EMBL" id="GIH42544.1"/>
    </source>
</evidence>
<sequence>MDVGEGDICAFPCEAINLKKIITWWPDMLRVAGSLITNQVRAYDLLRMFGREGRPTPLGQAFEEYGRIAKTLHLLAVIDPVDDTYRRRVNRQLTIQEARHTLAREICHGRRGRIHQAYREGQEDQLGSLGLILNAIVLWNSRHLDAAVEQLRAHPPKDREVLDEDVARLSPLGYKHINTLGRYNFIASQPGEGLRPLRDPSQHEEDEG</sequence>
<keyword evidence="3" id="KW-1185">Reference proteome</keyword>
<feature type="domain" description="Tn3 transposase DDE" evidence="1">
    <location>
        <begin position="14"/>
        <end position="183"/>
    </location>
</feature>
<gene>
    <name evidence="2" type="ORF">Mco01_55440</name>
</gene>
<accession>A0ABQ4G645</accession>
<name>A0ABQ4G645_9ACTN</name>
<dbReference type="RefSeq" id="WP_372444990.1">
    <property type="nucleotide sequence ID" value="NZ_BAAAGP010000006.1"/>
</dbReference>
<dbReference type="InterPro" id="IPR002513">
    <property type="entry name" value="Tn3_Tnp_DDE_dom"/>
</dbReference>
<dbReference type="Pfam" id="PF01526">
    <property type="entry name" value="DDE_Tnp_Tn3"/>
    <property type="match status" value="1"/>
</dbReference>
<dbReference type="Proteomes" id="UP000603904">
    <property type="component" value="Unassembled WGS sequence"/>
</dbReference>
<evidence type="ECO:0000313" key="3">
    <source>
        <dbReference type="Proteomes" id="UP000603904"/>
    </source>
</evidence>
<evidence type="ECO:0000259" key="1">
    <source>
        <dbReference type="Pfam" id="PF01526"/>
    </source>
</evidence>
<comment type="caution">
    <text evidence="2">The sequence shown here is derived from an EMBL/GenBank/DDBJ whole genome shotgun (WGS) entry which is preliminary data.</text>
</comment>
<proteinExistence type="predicted"/>
<dbReference type="EMBL" id="BOOC01000031">
    <property type="protein sequence ID" value="GIH42544.1"/>
    <property type="molecule type" value="Genomic_DNA"/>
</dbReference>